<reference evidence="2" key="1">
    <citation type="journal article" date="2021" name="Nat. Commun.">
        <title>Genetic determinants of endophytism in the Arabidopsis root mycobiome.</title>
        <authorList>
            <person name="Mesny F."/>
            <person name="Miyauchi S."/>
            <person name="Thiergart T."/>
            <person name="Pickel B."/>
            <person name="Atanasova L."/>
            <person name="Karlsson M."/>
            <person name="Huettel B."/>
            <person name="Barry K.W."/>
            <person name="Haridas S."/>
            <person name="Chen C."/>
            <person name="Bauer D."/>
            <person name="Andreopoulos W."/>
            <person name="Pangilinan J."/>
            <person name="LaButti K."/>
            <person name="Riley R."/>
            <person name="Lipzen A."/>
            <person name="Clum A."/>
            <person name="Drula E."/>
            <person name="Henrissat B."/>
            <person name="Kohler A."/>
            <person name="Grigoriev I.V."/>
            <person name="Martin F.M."/>
            <person name="Hacquard S."/>
        </authorList>
    </citation>
    <scope>NUCLEOTIDE SEQUENCE</scope>
    <source>
        <strain evidence="2">MPI-CAGE-CH-0235</strain>
    </source>
</reference>
<proteinExistence type="predicted"/>
<feature type="compositionally biased region" description="Low complexity" evidence="1">
    <location>
        <begin position="209"/>
        <end position="229"/>
    </location>
</feature>
<feature type="region of interest" description="Disordered" evidence="1">
    <location>
        <begin position="1"/>
        <end position="136"/>
    </location>
</feature>
<accession>A0A8K0SJK4</accession>
<keyword evidence="3" id="KW-1185">Reference proteome</keyword>
<feature type="region of interest" description="Disordered" evidence="1">
    <location>
        <begin position="155"/>
        <end position="278"/>
    </location>
</feature>
<feature type="compositionally biased region" description="Low complexity" evidence="1">
    <location>
        <begin position="236"/>
        <end position="248"/>
    </location>
</feature>
<feature type="compositionally biased region" description="Basic residues" evidence="1">
    <location>
        <begin position="78"/>
        <end position="87"/>
    </location>
</feature>
<dbReference type="EMBL" id="JAGPNK010000013">
    <property type="protein sequence ID" value="KAH7309762.1"/>
    <property type="molecule type" value="Genomic_DNA"/>
</dbReference>
<feature type="compositionally biased region" description="Polar residues" evidence="1">
    <location>
        <begin position="198"/>
        <end position="208"/>
    </location>
</feature>
<organism evidence="2 3">
    <name type="scientific">Stachybotrys elegans</name>
    <dbReference type="NCBI Taxonomy" id="80388"/>
    <lineage>
        <taxon>Eukaryota</taxon>
        <taxon>Fungi</taxon>
        <taxon>Dikarya</taxon>
        <taxon>Ascomycota</taxon>
        <taxon>Pezizomycotina</taxon>
        <taxon>Sordariomycetes</taxon>
        <taxon>Hypocreomycetidae</taxon>
        <taxon>Hypocreales</taxon>
        <taxon>Stachybotryaceae</taxon>
        <taxon>Stachybotrys</taxon>
    </lineage>
</organism>
<evidence type="ECO:0000256" key="1">
    <source>
        <dbReference type="SAM" id="MobiDB-lite"/>
    </source>
</evidence>
<evidence type="ECO:0000313" key="3">
    <source>
        <dbReference type="Proteomes" id="UP000813444"/>
    </source>
</evidence>
<name>A0A8K0SJK4_9HYPO</name>
<dbReference type="AlphaFoldDB" id="A0A8K0SJK4"/>
<gene>
    <name evidence="2" type="ORF">B0I35DRAFT_86087</name>
</gene>
<evidence type="ECO:0000313" key="2">
    <source>
        <dbReference type="EMBL" id="KAH7309762.1"/>
    </source>
</evidence>
<sequence>MAAESHGISEQKRTSPTIGYGSSRPPSHTPDSGKAPAATLTVPRALPPKHQRQPNLVLPEPRPSNGHGHTVLSGRAKPSQRARGSKARCHDGIPAGIGPTASKQHDTPSESVKLQLRLKLTSNTASRRSKHTRIEAEEVRDLSVKWRFTDYSWGGPKCRRLQPKEHQSPLRASPVKAALNPKRKPGSPPWRSVREVTLSIQERGNPLQTSTATSGNTNSGSCDGPSSGTLPPPPSLSTNGGSSNDTTSCPSDELSSERAHPPARPGATIESSAEGRPLDGRLLEHEIVLRLRCVYSDSPHGPSQDLNDDMEVRLGAALHENQLSQWTTRGSPATASALDCYSAHRALIVEVLLVARFHNGQARPQLNNRQFLAGPCARTMEDLSRERNLGRPMFRNIYGEELNSRPMPTDLERFYAYTESIINLHMPAPSRLPETNNRPSMIFEAELEFLQVGPSGQRLASAIKKLHNDLSNDEMDRTRSIQDLYEIGSAHASVSTSLEYDHGCTQ</sequence>
<dbReference type="Proteomes" id="UP000813444">
    <property type="component" value="Unassembled WGS sequence"/>
</dbReference>
<comment type="caution">
    <text evidence="2">The sequence shown here is derived from an EMBL/GenBank/DDBJ whole genome shotgun (WGS) entry which is preliminary data.</text>
</comment>
<protein>
    <submittedName>
        <fullName evidence="2">Uncharacterized protein</fullName>
    </submittedName>
</protein>